<keyword evidence="2" id="KW-0378">Hydrolase</keyword>
<dbReference type="Pfam" id="PF00233">
    <property type="entry name" value="PDEase_I"/>
    <property type="match status" value="1"/>
</dbReference>
<accession>A0A7R9DAR4</accession>
<keyword evidence="4" id="KW-0472">Membrane</keyword>
<feature type="binding site" evidence="3">
    <location>
        <position position="39"/>
    </location>
    <ligand>
        <name>Zn(2+)</name>
        <dbReference type="ChEBI" id="CHEBI:29105"/>
        <label>1</label>
    </ligand>
</feature>
<gene>
    <name evidence="6" type="ORF">TPSB3V08_LOCUS7773</name>
</gene>
<dbReference type="InterPro" id="IPR002073">
    <property type="entry name" value="PDEase_catalytic_dom"/>
</dbReference>
<keyword evidence="4" id="KW-1133">Transmembrane helix</keyword>
<sequence length="306" mass="34397">MLYQCDGAPEYYGAQGCEMKGTFSDLEVLGMFVGCLCHDLDHRGTNNSFQEKTGSALVLLYGTTNTMEHHHFNHAVMILSSESHNIFSGLSPENYSKVMQVLKHSILATDLSVYFQLRPRFFSLVESREYSWGLQEHRELLRSMLMTASDIAASSKPWPVQQRVARLVTAEFIVQGDKERNELNIQPQALMDRERQHELPQLQIRWISDICLPLYNYRIEQISISNPEKYPQVLNTQMGDATFGVLGLSTLALGVLGLSVHASIGQMNPKLNAMAEGALSNMKSWAQMTSDPINQKGVSISDHETI</sequence>
<dbReference type="PROSITE" id="PS00126">
    <property type="entry name" value="PDEASE_I_1"/>
    <property type="match status" value="1"/>
</dbReference>
<dbReference type="InterPro" id="IPR023174">
    <property type="entry name" value="PDEase_CS"/>
</dbReference>
<dbReference type="PROSITE" id="PS51845">
    <property type="entry name" value="PDEASE_I_2"/>
    <property type="match status" value="1"/>
</dbReference>
<dbReference type="AlphaFoldDB" id="A0A7R9DAR4"/>
<dbReference type="PANTHER" id="PTHR11347">
    <property type="entry name" value="CYCLIC NUCLEOTIDE PHOSPHODIESTERASE"/>
    <property type="match status" value="1"/>
</dbReference>
<reference evidence="6" key="1">
    <citation type="submission" date="2020-11" db="EMBL/GenBank/DDBJ databases">
        <authorList>
            <person name="Tran Van P."/>
        </authorList>
    </citation>
    <scope>NUCLEOTIDE SEQUENCE</scope>
</reference>
<organism evidence="6">
    <name type="scientific">Timema poppense</name>
    <name type="common">Walking stick</name>
    <dbReference type="NCBI Taxonomy" id="170557"/>
    <lineage>
        <taxon>Eukaryota</taxon>
        <taxon>Metazoa</taxon>
        <taxon>Ecdysozoa</taxon>
        <taxon>Arthropoda</taxon>
        <taxon>Hexapoda</taxon>
        <taxon>Insecta</taxon>
        <taxon>Pterygota</taxon>
        <taxon>Neoptera</taxon>
        <taxon>Polyneoptera</taxon>
        <taxon>Phasmatodea</taxon>
        <taxon>Timematodea</taxon>
        <taxon>Timematoidea</taxon>
        <taxon>Timematidae</taxon>
        <taxon>Timema</taxon>
    </lineage>
</organism>
<keyword evidence="4" id="KW-0812">Transmembrane</keyword>
<dbReference type="EMBL" id="OD005239">
    <property type="protein sequence ID" value="CAD7411258.1"/>
    <property type="molecule type" value="Genomic_DNA"/>
</dbReference>
<feature type="binding site" evidence="3">
    <location>
        <position position="150"/>
    </location>
    <ligand>
        <name>Zn(2+)</name>
        <dbReference type="ChEBI" id="CHEBI:29105"/>
        <label>1</label>
    </ligand>
</feature>
<name>A0A7R9DAR4_TIMPO</name>
<protein>
    <recommendedName>
        <fullName evidence="5">PDEase domain-containing protein</fullName>
    </recommendedName>
</protein>
<keyword evidence="1 3" id="KW-0479">Metal-binding</keyword>
<evidence type="ECO:0000313" key="6">
    <source>
        <dbReference type="EMBL" id="CAD7411258.1"/>
    </source>
</evidence>
<feature type="binding site" evidence="3">
    <location>
        <position position="39"/>
    </location>
    <ligand>
        <name>Zn(2+)</name>
        <dbReference type="ChEBI" id="CHEBI:29105"/>
        <label>2</label>
    </ligand>
</feature>
<evidence type="ECO:0000256" key="4">
    <source>
        <dbReference type="SAM" id="Phobius"/>
    </source>
</evidence>
<dbReference type="PRINTS" id="PR00387">
    <property type="entry name" value="PDIESTERASE1"/>
</dbReference>
<dbReference type="GO" id="GO:0004114">
    <property type="term" value="F:3',5'-cyclic-nucleotide phosphodiesterase activity"/>
    <property type="evidence" value="ECO:0007669"/>
    <property type="project" value="InterPro"/>
</dbReference>
<feature type="binding site" evidence="3">
    <location>
        <position position="38"/>
    </location>
    <ligand>
        <name>Zn(2+)</name>
        <dbReference type="ChEBI" id="CHEBI:29105"/>
        <label>1</label>
    </ligand>
</feature>
<dbReference type="SUPFAM" id="SSF109604">
    <property type="entry name" value="HD-domain/PDEase-like"/>
    <property type="match status" value="1"/>
</dbReference>
<dbReference type="GO" id="GO:0007165">
    <property type="term" value="P:signal transduction"/>
    <property type="evidence" value="ECO:0007669"/>
    <property type="project" value="InterPro"/>
</dbReference>
<evidence type="ECO:0000256" key="2">
    <source>
        <dbReference type="ARBA" id="ARBA00022801"/>
    </source>
</evidence>
<evidence type="ECO:0000259" key="5">
    <source>
        <dbReference type="PROSITE" id="PS51845"/>
    </source>
</evidence>
<dbReference type="CDD" id="cd00077">
    <property type="entry name" value="HDc"/>
    <property type="match status" value="1"/>
</dbReference>
<dbReference type="Gene3D" id="1.10.1300.10">
    <property type="entry name" value="3'5'-cyclic nucleotide phosphodiesterase, catalytic domain"/>
    <property type="match status" value="1"/>
</dbReference>
<evidence type="ECO:0000256" key="1">
    <source>
        <dbReference type="ARBA" id="ARBA00022723"/>
    </source>
</evidence>
<dbReference type="InterPro" id="IPR003607">
    <property type="entry name" value="HD/PDEase_dom"/>
</dbReference>
<feature type="transmembrane region" description="Helical" evidence="4">
    <location>
        <begin position="241"/>
        <end position="264"/>
    </location>
</feature>
<dbReference type="InterPro" id="IPR036971">
    <property type="entry name" value="PDEase_catalytic_dom_sf"/>
</dbReference>
<dbReference type="GO" id="GO:0046872">
    <property type="term" value="F:metal ion binding"/>
    <property type="evidence" value="ECO:0007669"/>
    <property type="project" value="UniProtKB-KW"/>
</dbReference>
<proteinExistence type="predicted"/>
<dbReference type="InterPro" id="IPR023088">
    <property type="entry name" value="PDEase"/>
</dbReference>
<evidence type="ECO:0000256" key="3">
    <source>
        <dbReference type="PIRSR" id="PIRSR623088-3"/>
    </source>
</evidence>
<feature type="domain" description="PDEase" evidence="5">
    <location>
        <begin position="1"/>
        <end position="292"/>
    </location>
</feature>